<protein>
    <recommendedName>
        <fullName evidence="6">Phosphatidylserine decarboxylase</fullName>
    </recommendedName>
</protein>
<evidence type="ECO:0000256" key="2">
    <source>
        <dbReference type="ARBA" id="ARBA00023239"/>
    </source>
</evidence>
<feature type="region of interest" description="Disordered" evidence="3">
    <location>
        <begin position="331"/>
        <end position="366"/>
    </location>
</feature>
<keyword evidence="2" id="KW-0456">Lyase</keyword>
<dbReference type="OrthoDB" id="5973539at2759"/>
<sequence>MVCGLFNLKKRKETPLPSTLTTSPICPQHISDIDKPVDSTSTIPDADVESLVKALDRLVSLSTDPDVSHSIDSYTLNLFEIPSLTKLIPGLEKLAAKYHVGNFVIVRQTGEKIFESMPLYTRIGMHLLFHGDTQTKLLQNKTVKDVLREQSVRQGRIYDSPESVKSIPSFIKTYNIDLVELEEPDVSKYNCFNDFFSRKLKPNARPVQNQDDPLAICSIADSRLTVYPTVDMAREFWIKSHIFNLPRLLNIPLYPSLPSFHISGKADEEAHASNRNGNAPNSDPNLNSMALRFNGGSLAIFRLAPADYHRFHCPVDAVIEELVWVGFAGDSPNGTEEPVPNDTDTSKGKEKGGHEQKIQHHASGSGYKLQSAGEGTYYTVNPQAINQDLPVLESNVRSVLYLKLASPQTQNGNKGKAPTEEKYLAVVAIGALLVGSIIWTGGAKPKGTLIRKGEELGYFKYGGSTVVAVWERECGMRFDEDLVGYSAGVGMGQEGRIGPVEVLVRVGEGIGRVGCQDFGSF</sequence>
<reference evidence="4 5" key="1">
    <citation type="journal article" date="2019" name="Nat. Ecol. Evol.">
        <title>Megaphylogeny resolves global patterns of mushroom evolution.</title>
        <authorList>
            <person name="Varga T."/>
            <person name="Krizsan K."/>
            <person name="Foldi C."/>
            <person name="Dima B."/>
            <person name="Sanchez-Garcia M."/>
            <person name="Sanchez-Ramirez S."/>
            <person name="Szollosi G.J."/>
            <person name="Szarkandi J.G."/>
            <person name="Papp V."/>
            <person name="Albert L."/>
            <person name="Andreopoulos W."/>
            <person name="Angelini C."/>
            <person name="Antonin V."/>
            <person name="Barry K.W."/>
            <person name="Bougher N.L."/>
            <person name="Buchanan P."/>
            <person name="Buyck B."/>
            <person name="Bense V."/>
            <person name="Catcheside P."/>
            <person name="Chovatia M."/>
            <person name="Cooper J."/>
            <person name="Damon W."/>
            <person name="Desjardin D."/>
            <person name="Finy P."/>
            <person name="Geml J."/>
            <person name="Haridas S."/>
            <person name="Hughes K."/>
            <person name="Justo A."/>
            <person name="Karasinski D."/>
            <person name="Kautmanova I."/>
            <person name="Kiss B."/>
            <person name="Kocsube S."/>
            <person name="Kotiranta H."/>
            <person name="LaButti K.M."/>
            <person name="Lechner B.E."/>
            <person name="Liimatainen K."/>
            <person name="Lipzen A."/>
            <person name="Lukacs Z."/>
            <person name="Mihaltcheva S."/>
            <person name="Morgado L.N."/>
            <person name="Niskanen T."/>
            <person name="Noordeloos M.E."/>
            <person name="Ohm R.A."/>
            <person name="Ortiz-Santana B."/>
            <person name="Ovrebo C."/>
            <person name="Racz N."/>
            <person name="Riley R."/>
            <person name="Savchenko A."/>
            <person name="Shiryaev A."/>
            <person name="Soop K."/>
            <person name="Spirin V."/>
            <person name="Szebenyi C."/>
            <person name="Tomsovsky M."/>
            <person name="Tulloss R.E."/>
            <person name="Uehling J."/>
            <person name="Grigoriev I.V."/>
            <person name="Vagvolgyi C."/>
            <person name="Papp T."/>
            <person name="Martin F.M."/>
            <person name="Miettinen O."/>
            <person name="Hibbett D.S."/>
            <person name="Nagy L.G."/>
        </authorList>
    </citation>
    <scope>NUCLEOTIDE SEQUENCE [LARGE SCALE GENOMIC DNA]</scope>
    <source>
        <strain evidence="4 5">CBS 962.96</strain>
    </source>
</reference>
<dbReference type="PANTHER" id="PTHR10067:SF17">
    <property type="entry name" value="PHOSPHATIDYLSERINE DECARBOXYLASE PROENZYME 2"/>
    <property type="match status" value="1"/>
</dbReference>
<dbReference type="EMBL" id="ML179237">
    <property type="protein sequence ID" value="THU93869.1"/>
    <property type="molecule type" value="Genomic_DNA"/>
</dbReference>
<dbReference type="GO" id="GO:0008654">
    <property type="term" value="P:phospholipid biosynthetic process"/>
    <property type="evidence" value="ECO:0007669"/>
    <property type="project" value="InterPro"/>
</dbReference>
<evidence type="ECO:0000313" key="4">
    <source>
        <dbReference type="EMBL" id="THU93869.1"/>
    </source>
</evidence>
<proteinExistence type="predicted"/>
<dbReference type="GO" id="GO:0004609">
    <property type="term" value="F:phosphatidylserine decarboxylase activity"/>
    <property type="evidence" value="ECO:0007669"/>
    <property type="project" value="InterPro"/>
</dbReference>
<name>A0A4S8LW47_DENBC</name>
<organism evidence="4 5">
    <name type="scientific">Dendrothele bispora (strain CBS 962.96)</name>
    <dbReference type="NCBI Taxonomy" id="1314807"/>
    <lineage>
        <taxon>Eukaryota</taxon>
        <taxon>Fungi</taxon>
        <taxon>Dikarya</taxon>
        <taxon>Basidiomycota</taxon>
        <taxon>Agaricomycotina</taxon>
        <taxon>Agaricomycetes</taxon>
        <taxon>Agaricomycetidae</taxon>
        <taxon>Agaricales</taxon>
        <taxon>Agaricales incertae sedis</taxon>
        <taxon>Dendrothele</taxon>
    </lineage>
</organism>
<evidence type="ECO:0000256" key="3">
    <source>
        <dbReference type="SAM" id="MobiDB-lite"/>
    </source>
</evidence>
<keyword evidence="1" id="KW-0210">Decarboxylase</keyword>
<keyword evidence="5" id="KW-1185">Reference proteome</keyword>
<dbReference type="AlphaFoldDB" id="A0A4S8LW47"/>
<dbReference type="Proteomes" id="UP000297245">
    <property type="component" value="Unassembled WGS sequence"/>
</dbReference>
<dbReference type="Pfam" id="PF02666">
    <property type="entry name" value="PS_Dcarbxylase"/>
    <property type="match status" value="2"/>
</dbReference>
<evidence type="ECO:0008006" key="6">
    <source>
        <dbReference type="Google" id="ProtNLM"/>
    </source>
</evidence>
<gene>
    <name evidence="4" type="ORF">K435DRAFT_756960</name>
</gene>
<dbReference type="InterPro" id="IPR003817">
    <property type="entry name" value="PS_Dcarbxylase"/>
</dbReference>
<feature type="compositionally biased region" description="Basic and acidic residues" evidence="3">
    <location>
        <begin position="344"/>
        <end position="358"/>
    </location>
</feature>
<evidence type="ECO:0000313" key="5">
    <source>
        <dbReference type="Proteomes" id="UP000297245"/>
    </source>
</evidence>
<dbReference type="PANTHER" id="PTHR10067">
    <property type="entry name" value="PHOSPHATIDYLSERINE DECARBOXYLASE"/>
    <property type="match status" value="1"/>
</dbReference>
<evidence type="ECO:0000256" key="1">
    <source>
        <dbReference type="ARBA" id="ARBA00022793"/>
    </source>
</evidence>
<accession>A0A4S8LW47</accession>